<protein>
    <recommendedName>
        <fullName evidence="1">DUF6985 domain-containing protein</fullName>
    </recommendedName>
</protein>
<name>A0A1H7KA79_AQUAM</name>
<keyword evidence="3" id="KW-1185">Reference proteome</keyword>
<feature type="domain" description="DUF6985" evidence="1">
    <location>
        <begin position="13"/>
        <end position="184"/>
    </location>
</feature>
<dbReference type="Proteomes" id="UP000198521">
    <property type="component" value="Unassembled WGS sequence"/>
</dbReference>
<dbReference type="OrthoDB" id="6028394at2"/>
<dbReference type="AlphaFoldDB" id="A0A1H7KA79"/>
<proteinExistence type="predicted"/>
<dbReference type="EMBL" id="FOAB01000002">
    <property type="protein sequence ID" value="SEK82867.1"/>
    <property type="molecule type" value="Genomic_DNA"/>
</dbReference>
<dbReference type="InterPro" id="IPR054254">
    <property type="entry name" value="DUF6985"/>
</dbReference>
<evidence type="ECO:0000313" key="3">
    <source>
        <dbReference type="Proteomes" id="UP000198521"/>
    </source>
</evidence>
<accession>A0A1H7KA79</accession>
<dbReference type="Pfam" id="PF22481">
    <property type="entry name" value="DUF6985"/>
    <property type="match status" value="1"/>
</dbReference>
<organism evidence="2 3">
    <name type="scientific">Aquimarina amphilecti</name>
    <dbReference type="NCBI Taxonomy" id="1038014"/>
    <lineage>
        <taxon>Bacteria</taxon>
        <taxon>Pseudomonadati</taxon>
        <taxon>Bacteroidota</taxon>
        <taxon>Flavobacteriia</taxon>
        <taxon>Flavobacteriales</taxon>
        <taxon>Flavobacteriaceae</taxon>
        <taxon>Aquimarina</taxon>
    </lineage>
</organism>
<sequence>MKLKTLGVLKQDIGNLPLEKDWITAKPIATPFFDHKEISYRLDCTEVSGMDPIRVDQVLSDFMNINESVKIEAAKRAFENWITFNDAVGYLETIETYQTASNKPAWMVSALEQMLPLLNLTESKKVWEYITPIEIVITKDRHQRDEDIYIQILCNCLWQEEHGLQFILKEGNELIRVSDQDGNLF</sequence>
<gene>
    <name evidence="2" type="ORF">SAMN04487910_1233</name>
</gene>
<evidence type="ECO:0000313" key="2">
    <source>
        <dbReference type="EMBL" id="SEK82867.1"/>
    </source>
</evidence>
<reference evidence="2 3" key="1">
    <citation type="submission" date="2016-10" db="EMBL/GenBank/DDBJ databases">
        <authorList>
            <person name="de Groot N.N."/>
        </authorList>
    </citation>
    <scope>NUCLEOTIDE SEQUENCE [LARGE SCALE GENOMIC DNA]</scope>
    <source>
        <strain evidence="2 3">DSM 25232</strain>
    </source>
</reference>
<evidence type="ECO:0000259" key="1">
    <source>
        <dbReference type="Pfam" id="PF22481"/>
    </source>
</evidence>
<dbReference type="STRING" id="1038014.SAMN04487910_1233"/>
<dbReference type="RefSeq" id="WP_091406685.1">
    <property type="nucleotide sequence ID" value="NZ_FOAB01000002.1"/>
</dbReference>